<dbReference type="GO" id="GO:0000976">
    <property type="term" value="F:transcription cis-regulatory region binding"/>
    <property type="evidence" value="ECO:0007669"/>
    <property type="project" value="TreeGrafter"/>
</dbReference>
<evidence type="ECO:0000256" key="2">
    <source>
        <dbReference type="ARBA" id="ARBA00023012"/>
    </source>
</evidence>
<dbReference type="eggNOG" id="COG0745">
    <property type="taxonomic scope" value="Bacteria"/>
</dbReference>
<evidence type="ECO:0000256" key="4">
    <source>
        <dbReference type="ARBA" id="ARBA00023125"/>
    </source>
</evidence>
<dbReference type="GO" id="GO:0006355">
    <property type="term" value="P:regulation of DNA-templated transcription"/>
    <property type="evidence" value="ECO:0007669"/>
    <property type="project" value="InterPro"/>
</dbReference>
<dbReference type="CDD" id="cd00383">
    <property type="entry name" value="trans_reg_C"/>
    <property type="match status" value="1"/>
</dbReference>
<evidence type="ECO:0000259" key="8">
    <source>
        <dbReference type="PROSITE" id="PS50110"/>
    </source>
</evidence>
<evidence type="ECO:0000313" key="10">
    <source>
        <dbReference type="EMBL" id="AFS77544.1"/>
    </source>
</evidence>
<dbReference type="InterPro" id="IPR001867">
    <property type="entry name" value="OmpR/PhoB-type_DNA-bd"/>
</dbReference>
<name>K0AWD9_GOTA9</name>
<keyword evidence="4 7" id="KW-0238">DNA-binding</keyword>
<protein>
    <submittedName>
        <fullName evidence="10">Two-component system signal transduction response regulator</fullName>
    </submittedName>
</protein>
<keyword evidence="11" id="KW-1185">Reference proteome</keyword>
<dbReference type="SMART" id="SM00862">
    <property type="entry name" value="Trans_reg_C"/>
    <property type="match status" value="1"/>
</dbReference>
<dbReference type="PROSITE" id="PS50110">
    <property type="entry name" value="RESPONSE_REGULATORY"/>
    <property type="match status" value="1"/>
</dbReference>
<evidence type="ECO:0000256" key="6">
    <source>
        <dbReference type="PROSITE-ProRule" id="PRU00169"/>
    </source>
</evidence>
<dbReference type="PATRIC" id="fig|1128398.3.peg.490"/>
<evidence type="ECO:0000259" key="9">
    <source>
        <dbReference type="PROSITE" id="PS51755"/>
    </source>
</evidence>
<feature type="DNA-binding region" description="OmpR/PhoB-type" evidence="7">
    <location>
        <begin position="129"/>
        <end position="227"/>
    </location>
</feature>
<dbReference type="InterPro" id="IPR011006">
    <property type="entry name" value="CheY-like_superfamily"/>
</dbReference>
<dbReference type="CDD" id="cd17574">
    <property type="entry name" value="REC_OmpR"/>
    <property type="match status" value="1"/>
</dbReference>
<dbReference type="Gene3D" id="3.40.50.2300">
    <property type="match status" value="1"/>
</dbReference>
<reference evidence="10 11" key="1">
    <citation type="journal article" date="2012" name="PLoS ONE">
        <title>The purine-utilizing bacterium Clostridium acidurici 9a: a genome-guided metabolic reconsideration.</title>
        <authorList>
            <person name="Hartwich K."/>
            <person name="Poehlein A."/>
            <person name="Daniel R."/>
        </authorList>
    </citation>
    <scope>NUCLEOTIDE SEQUENCE [LARGE SCALE GENOMIC DNA]</scope>
    <source>
        <strain evidence="11">ATCC 7906 / DSM 604 / BCRC 14475 / CIP 104303 / KCTC 5404 / NCIMB 10678 / 9a</strain>
    </source>
</reference>
<dbReference type="Gene3D" id="1.10.10.10">
    <property type="entry name" value="Winged helix-like DNA-binding domain superfamily/Winged helix DNA-binding domain"/>
    <property type="match status" value="1"/>
</dbReference>
<dbReference type="PROSITE" id="PS51755">
    <property type="entry name" value="OMPR_PHOB"/>
    <property type="match status" value="1"/>
</dbReference>
<organism evidence="10 11">
    <name type="scientific">Gottschalkia acidurici (strain ATCC 7906 / DSM 604 / BCRC 14475 / CIP 104303 / KCTC 5404 / NCIMB 10678 / 9a)</name>
    <name type="common">Clostridium acidurici</name>
    <dbReference type="NCBI Taxonomy" id="1128398"/>
    <lineage>
        <taxon>Bacteria</taxon>
        <taxon>Bacillati</taxon>
        <taxon>Bacillota</taxon>
        <taxon>Tissierellia</taxon>
        <taxon>Tissierellales</taxon>
        <taxon>Gottschalkiaceae</taxon>
        <taxon>Gottschalkia</taxon>
    </lineage>
</organism>
<dbReference type="PANTHER" id="PTHR48111">
    <property type="entry name" value="REGULATOR OF RPOS"/>
    <property type="match status" value="1"/>
</dbReference>
<dbReference type="SMART" id="SM00448">
    <property type="entry name" value="REC"/>
    <property type="match status" value="1"/>
</dbReference>
<keyword evidence="2" id="KW-0902">Two-component regulatory system</keyword>
<keyword evidence="3" id="KW-0805">Transcription regulation</keyword>
<evidence type="ECO:0000256" key="7">
    <source>
        <dbReference type="PROSITE-ProRule" id="PRU01091"/>
    </source>
</evidence>
<dbReference type="AlphaFoldDB" id="K0AWD9"/>
<dbReference type="Pfam" id="PF00486">
    <property type="entry name" value="Trans_reg_C"/>
    <property type="match status" value="1"/>
</dbReference>
<dbReference type="GO" id="GO:0000156">
    <property type="term" value="F:phosphorelay response regulator activity"/>
    <property type="evidence" value="ECO:0007669"/>
    <property type="project" value="TreeGrafter"/>
</dbReference>
<dbReference type="STRING" id="1128398.Curi_c04690"/>
<evidence type="ECO:0000256" key="1">
    <source>
        <dbReference type="ARBA" id="ARBA00022553"/>
    </source>
</evidence>
<evidence type="ECO:0000256" key="5">
    <source>
        <dbReference type="ARBA" id="ARBA00023163"/>
    </source>
</evidence>
<keyword evidence="5" id="KW-0804">Transcription</keyword>
<dbReference type="Pfam" id="PF00072">
    <property type="entry name" value="Response_reg"/>
    <property type="match status" value="1"/>
</dbReference>
<dbReference type="Proteomes" id="UP000006094">
    <property type="component" value="Chromosome"/>
</dbReference>
<dbReference type="SUPFAM" id="SSF52172">
    <property type="entry name" value="CheY-like"/>
    <property type="match status" value="1"/>
</dbReference>
<keyword evidence="1 6" id="KW-0597">Phosphoprotein</keyword>
<evidence type="ECO:0000256" key="3">
    <source>
        <dbReference type="ARBA" id="ARBA00023015"/>
    </source>
</evidence>
<dbReference type="KEGG" id="cad:Curi_c04690"/>
<feature type="domain" description="OmpR/PhoB-type" evidence="9">
    <location>
        <begin position="129"/>
        <end position="227"/>
    </location>
</feature>
<dbReference type="PANTHER" id="PTHR48111:SF40">
    <property type="entry name" value="PHOSPHATE REGULON TRANSCRIPTIONAL REGULATORY PROTEIN PHOB"/>
    <property type="match status" value="1"/>
</dbReference>
<dbReference type="EMBL" id="CP003326">
    <property type="protein sequence ID" value="AFS77544.1"/>
    <property type="molecule type" value="Genomic_DNA"/>
</dbReference>
<sequence>MVKRMKKILLVEDDWLLNQTLAFHLTTEGYEVISSHNTVSSIEYFSRDNFDLIILDINLPDGNGFDLCKMWSDKTTAPIIFLTANDMESDMLKGYELGAEDYITKPFHVSVFLKKVGVLLKNTSKKSIEHIYDDGNLFLNFTKRTSMLQGENLEMTTGEFNLLYLLVANYRMVLTRRLLLEKLWDENEKYVDENALTMMISRIRSKIETKDKKYIKTIYGMGYQWVGDTYGE</sequence>
<accession>K0AWD9</accession>
<dbReference type="GO" id="GO:0005829">
    <property type="term" value="C:cytosol"/>
    <property type="evidence" value="ECO:0007669"/>
    <property type="project" value="TreeGrafter"/>
</dbReference>
<dbReference type="InterPro" id="IPR039420">
    <property type="entry name" value="WalR-like"/>
</dbReference>
<gene>
    <name evidence="10" type="ordered locus">Curi_c04690</name>
</gene>
<feature type="modified residue" description="4-aspartylphosphate" evidence="6">
    <location>
        <position position="56"/>
    </location>
</feature>
<dbReference type="HOGENOM" id="CLU_000445_30_3_9"/>
<dbReference type="InterPro" id="IPR001789">
    <property type="entry name" value="Sig_transdc_resp-reg_receiver"/>
</dbReference>
<evidence type="ECO:0000313" key="11">
    <source>
        <dbReference type="Proteomes" id="UP000006094"/>
    </source>
</evidence>
<proteinExistence type="predicted"/>
<dbReference type="GO" id="GO:0032993">
    <property type="term" value="C:protein-DNA complex"/>
    <property type="evidence" value="ECO:0007669"/>
    <property type="project" value="TreeGrafter"/>
</dbReference>
<dbReference type="InterPro" id="IPR036388">
    <property type="entry name" value="WH-like_DNA-bd_sf"/>
</dbReference>
<feature type="domain" description="Response regulatory" evidence="8">
    <location>
        <begin position="7"/>
        <end position="120"/>
    </location>
</feature>